<keyword evidence="5" id="KW-1185">Reference proteome</keyword>
<keyword evidence="1 2" id="KW-0129">CBS domain</keyword>
<evidence type="ECO:0000256" key="1">
    <source>
        <dbReference type="ARBA" id="ARBA00023122"/>
    </source>
</evidence>
<dbReference type="InterPro" id="IPR000644">
    <property type="entry name" value="CBS_dom"/>
</dbReference>
<feature type="domain" description="CBS" evidence="3">
    <location>
        <begin position="73"/>
        <end position="130"/>
    </location>
</feature>
<dbReference type="PANTHER" id="PTHR43080:SF2">
    <property type="entry name" value="CBS DOMAIN-CONTAINING PROTEIN"/>
    <property type="match status" value="1"/>
</dbReference>
<dbReference type="SUPFAM" id="SSF54631">
    <property type="entry name" value="CBS-domain pair"/>
    <property type="match status" value="1"/>
</dbReference>
<dbReference type="PROSITE" id="PS51371">
    <property type="entry name" value="CBS"/>
    <property type="match status" value="2"/>
</dbReference>
<accession>A0A0D1LI22</accession>
<dbReference type="Gene3D" id="3.10.580.10">
    <property type="entry name" value="CBS-domain"/>
    <property type="match status" value="1"/>
</dbReference>
<dbReference type="SMART" id="SM00116">
    <property type="entry name" value="CBS"/>
    <property type="match status" value="2"/>
</dbReference>
<dbReference type="RefSeq" id="WP_043984821.1">
    <property type="nucleotide sequence ID" value="NZ_BAAARC010000045.1"/>
</dbReference>
<dbReference type="InterPro" id="IPR051257">
    <property type="entry name" value="Diverse_CBS-Domain"/>
</dbReference>
<comment type="caution">
    <text evidence="4">The sequence shown here is derived from an EMBL/GenBank/DDBJ whole genome shotgun (WGS) entry which is preliminary data.</text>
</comment>
<dbReference type="InterPro" id="IPR046342">
    <property type="entry name" value="CBS_dom_sf"/>
</dbReference>
<sequence>MTNARDIMHSGVICVNEYETVSAAATRMRDLGIGALPICADDEHLRGMVTDRDIAVKCLAAGKEPATTLVGELAQGPVYFVPSTASILYMLDVMALHQVRRLPVVEGRRLVGIVTEADVVRKLSEHAIAEFLTAVCAPRAFTA</sequence>
<feature type="domain" description="CBS" evidence="3">
    <location>
        <begin position="8"/>
        <end position="64"/>
    </location>
</feature>
<reference evidence="4 5" key="1">
    <citation type="submission" date="2015-01" db="EMBL/GenBank/DDBJ databases">
        <title>Genome sequence of Mycobacterium llatzerense and Mycobacterium immunogenum recovered from brain abscess.</title>
        <authorList>
            <person name="Greninger A.L."/>
            <person name="Langelier C."/>
            <person name="Cunningham G."/>
            <person name="Chiu C.Y."/>
            <person name="Miller S."/>
        </authorList>
    </citation>
    <scope>NUCLEOTIDE SEQUENCE [LARGE SCALE GENOMIC DNA]</scope>
    <source>
        <strain evidence="4 5">CLUC14</strain>
    </source>
</reference>
<evidence type="ECO:0000313" key="4">
    <source>
        <dbReference type="EMBL" id="KIU18097.1"/>
    </source>
</evidence>
<dbReference type="Pfam" id="PF00571">
    <property type="entry name" value="CBS"/>
    <property type="match status" value="2"/>
</dbReference>
<name>A0A0D1LI22_9MYCO</name>
<dbReference type="PANTHER" id="PTHR43080">
    <property type="entry name" value="CBS DOMAIN-CONTAINING PROTEIN CBSX3, MITOCHONDRIAL"/>
    <property type="match status" value="1"/>
</dbReference>
<organism evidence="4 5">
    <name type="scientific">Mycolicibacterium llatzerense</name>
    <dbReference type="NCBI Taxonomy" id="280871"/>
    <lineage>
        <taxon>Bacteria</taxon>
        <taxon>Bacillati</taxon>
        <taxon>Actinomycetota</taxon>
        <taxon>Actinomycetes</taxon>
        <taxon>Mycobacteriales</taxon>
        <taxon>Mycobacteriaceae</taxon>
        <taxon>Mycolicibacterium</taxon>
    </lineage>
</organism>
<gene>
    <name evidence="4" type="ORF">TL10_04675</name>
</gene>
<dbReference type="STRING" id="280871.TL10_04675"/>
<dbReference type="OrthoDB" id="9789996at2"/>
<dbReference type="EMBL" id="JXST01000005">
    <property type="protein sequence ID" value="KIU18097.1"/>
    <property type="molecule type" value="Genomic_DNA"/>
</dbReference>
<dbReference type="PATRIC" id="fig|280871.6.peg.956"/>
<dbReference type="AlphaFoldDB" id="A0A0D1LI22"/>
<evidence type="ECO:0000259" key="3">
    <source>
        <dbReference type="PROSITE" id="PS51371"/>
    </source>
</evidence>
<evidence type="ECO:0000256" key="2">
    <source>
        <dbReference type="PROSITE-ProRule" id="PRU00703"/>
    </source>
</evidence>
<evidence type="ECO:0000313" key="5">
    <source>
        <dbReference type="Proteomes" id="UP000032221"/>
    </source>
</evidence>
<dbReference type="Proteomes" id="UP000032221">
    <property type="component" value="Unassembled WGS sequence"/>
</dbReference>
<protein>
    <submittedName>
        <fullName evidence="4">Hypoxic response protein 1</fullName>
    </submittedName>
</protein>
<proteinExistence type="predicted"/>